<reference evidence="3 4" key="1">
    <citation type="submission" date="2023-10" db="EMBL/GenBank/DDBJ databases">
        <title>Marine bacteria isolated from horseshoe crab.</title>
        <authorList>
            <person name="Cheng T.H."/>
        </authorList>
    </citation>
    <scope>NUCLEOTIDE SEQUENCE [LARGE SCALE GENOMIC DNA]</scope>
    <source>
        <strain evidence="3 4">HSC6</strain>
    </source>
</reference>
<dbReference type="SUPFAM" id="SSF117916">
    <property type="entry name" value="Fe-S cluster assembly (FSCA) domain-like"/>
    <property type="match status" value="1"/>
</dbReference>
<name>A0ABU3ZJ91_9GAMM</name>
<keyword evidence="4" id="KW-1185">Reference proteome</keyword>
<evidence type="ECO:0000313" key="4">
    <source>
        <dbReference type="Proteomes" id="UP001186452"/>
    </source>
</evidence>
<gene>
    <name evidence="3" type="primary">paaD</name>
    <name evidence="3" type="ORF">R2X38_14445</name>
</gene>
<dbReference type="NCBIfam" id="TIGR02159">
    <property type="entry name" value="PA_CoA_Oxy4"/>
    <property type="match status" value="1"/>
</dbReference>
<dbReference type="EMBL" id="JAWJZI010000005">
    <property type="protein sequence ID" value="MDV5170201.1"/>
    <property type="molecule type" value="Genomic_DNA"/>
</dbReference>
<dbReference type="InterPro" id="IPR056572">
    <property type="entry name" value="Zn_ribbon_PaaD"/>
</dbReference>
<sequence length="168" mass="18814">MLVQTLAGLSHPAQSAVWQLLSSIPDPEIPVVTIAELGMLREVRFEDQQWVVIFTPTYSGCPATDMLINDITECMNRAGYTPVKVEVCLDPAWTTDWMSEASRRKLADYGIAPPQGEACFSQPLPDEVICPHCQSKDTKLVSEFGSTACKAHFQCRQCYEPFDYFKCI</sequence>
<dbReference type="InterPro" id="IPR034904">
    <property type="entry name" value="FSCA_dom_sf"/>
</dbReference>
<organism evidence="3 4">
    <name type="scientific">Photobacterium rosenbergii</name>
    <dbReference type="NCBI Taxonomy" id="294936"/>
    <lineage>
        <taxon>Bacteria</taxon>
        <taxon>Pseudomonadati</taxon>
        <taxon>Pseudomonadota</taxon>
        <taxon>Gammaproteobacteria</taxon>
        <taxon>Vibrionales</taxon>
        <taxon>Vibrionaceae</taxon>
        <taxon>Photobacterium</taxon>
    </lineage>
</organism>
<dbReference type="InterPro" id="IPR011883">
    <property type="entry name" value="PaaD-like"/>
</dbReference>
<comment type="caution">
    <text evidence="3">The sequence shown here is derived from an EMBL/GenBank/DDBJ whole genome shotgun (WGS) entry which is preliminary data.</text>
</comment>
<proteinExistence type="predicted"/>
<dbReference type="PANTHER" id="PTHR42831:SF3">
    <property type="entry name" value="1,2-PHENYLACETYL-COA EPOXIDASE, SUBUNIT D-RELATED"/>
    <property type="match status" value="1"/>
</dbReference>
<dbReference type="PANTHER" id="PTHR42831">
    <property type="entry name" value="FE-S PROTEIN MATURATION AUXILIARY FACTOR YITW"/>
    <property type="match status" value="1"/>
</dbReference>
<dbReference type="Pfam" id="PF01883">
    <property type="entry name" value="FeS_assembly_P"/>
    <property type="match status" value="1"/>
</dbReference>
<dbReference type="RefSeq" id="WP_317522993.1">
    <property type="nucleotide sequence ID" value="NZ_JAWJZI010000005.1"/>
</dbReference>
<feature type="domain" description="MIP18 family-like" evidence="1">
    <location>
        <begin position="15"/>
        <end position="76"/>
    </location>
</feature>
<dbReference type="Gene3D" id="3.30.300.130">
    <property type="entry name" value="Fe-S cluster assembly (FSCA)"/>
    <property type="match status" value="1"/>
</dbReference>
<dbReference type="Pfam" id="PF23451">
    <property type="entry name" value="Zn_ribbon_PaaD"/>
    <property type="match status" value="1"/>
</dbReference>
<evidence type="ECO:0000313" key="3">
    <source>
        <dbReference type="EMBL" id="MDV5170201.1"/>
    </source>
</evidence>
<accession>A0ABU3ZJ91</accession>
<feature type="domain" description="PaaD zinc beta ribbon" evidence="2">
    <location>
        <begin position="126"/>
        <end position="166"/>
    </location>
</feature>
<dbReference type="Proteomes" id="UP001186452">
    <property type="component" value="Unassembled WGS sequence"/>
</dbReference>
<evidence type="ECO:0000259" key="2">
    <source>
        <dbReference type="Pfam" id="PF23451"/>
    </source>
</evidence>
<evidence type="ECO:0000259" key="1">
    <source>
        <dbReference type="Pfam" id="PF01883"/>
    </source>
</evidence>
<dbReference type="InterPro" id="IPR052339">
    <property type="entry name" value="Fe-S_Maturation_MIP18"/>
</dbReference>
<dbReference type="InterPro" id="IPR002744">
    <property type="entry name" value="MIP18-like"/>
</dbReference>
<protein>
    <submittedName>
        <fullName evidence="3">1,2-phenylacetyl-CoA epoxidase subunit PaaD</fullName>
    </submittedName>
</protein>